<evidence type="ECO:0000313" key="1">
    <source>
        <dbReference type="EMBL" id="MDV2687088.1"/>
    </source>
</evidence>
<dbReference type="RefSeq" id="WP_317124116.1">
    <property type="nucleotide sequence ID" value="NZ_JAWJBA010000293.1"/>
</dbReference>
<dbReference type="Proteomes" id="UP001287282">
    <property type="component" value="Unassembled WGS sequence"/>
</dbReference>
<reference evidence="1 2" key="1">
    <citation type="submission" date="2023-10" db="EMBL/GenBank/DDBJ databases">
        <title>Screening of Alkalihalobacillus lindianensis BZ-TG-R113 and Its Alleviation of Salt Stress on Rapeseed Growth.</title>
        <authorList>
            <person name="Zhao B."/>
            <person name="Guo T."/>
        </authorList>
    </citation>
    <scope>NUCLEOTIDE SEQUENCE [LARGE SCALE GENOMIC DNA]</scope>
    <source>
        <strain evidence="1 2">BZ-TG-R113</strain>
    </source>
</reference>
<gene>
    <name evidence="1" type="ORF">RYX56_22320</name>
</gene>
<comment type="caution">
    <text evidence="1">The sequence shown here is derived from an EMBL/GenBank/DDBJ whole genome shotgun (WGS) entry which is preliminary data.</text>
</comment>
<protein>
    <submittedName>
        <fullName evidence="1">Uncharacterized protein</fullName>
    </submittedName>
</protein>
<keyword evidence="2" id="KW-1185">Reference proteome</keyword>
<organism evidence="1 2">
    <name type="scientific">Alkalihalophilus lindianensis</name>
    <dbReference type="NCBI Taxonomy" id="1630542"/>
    <lineage>
        <taxon>Bacteria</taxon>
        <taxon>Bacillati</taxon>
        <taxon>Bacillota</taxon>
        <taxon>Bacilli</taxon>
        <taxon>Bacillales</taxon>
        <taxon>Bacillaceae</taxon>
        <taxon>Alkalihalophilus</taxon>
    </lineage>
</organism>
<name>A0ABU3XGZ5_9BACI</name>
<dbReference type="EMBL" id="JAWJBA010000293">
    <property type="protein sequence ID" value="MDV2687088.1"/>
    <property type="molecule type" value="Genomic_DNA"/>
</dbReference>
<feature type="non-terminal residue" evidence="1">
    <location>
        <position position="71"/>
    </location>
</feature>
<accession>A0ABU3XGZ5</accession>
<sequence>MATEQALQALVAYKIWKEGKGLLYQFPKKPVAMPTISVEGLWDGQKVNQEKLTFSIQSKDGKGNPIGHFIQ</sequence>
<proteinExistence type="predicted"/>
<evidence type="ECO:0000313" key="2">
    <source>
        <dbReference type="Proteomes" id="UP001287282"/>
    </source>
</evidence>